<dbReference type="InterPro" id="IPR000866">
    <property type="entry name" value="AhpC/TSA"/>
</dbReference>
<evidence type="ECO:0000256" key="4">
    <source>
        <dbReference type="ARBA" id="ARBA00023284"/>
    </source>
</evidence>
<evidence type="ECO:0000313" key="8">
    <source>
        <dbReference type="Proteomes" id="UP000829925"/>
    </source>
</evidence>
<keyword evidence="5" id="KW-0732">Signal</keyword>
<dbReference type="SUPFAM" id="SSF52833">
    <property type="entry name" value="Thioredoxin-like"/>
    <property type="match status" value="1"/>
</dbReference>
<dbReference type="Proteomes" id="UP000829925">
    <property type="component" value="Chromosome"/>
</dbReference>
<dbReference type="Pfam" id="PF00578">
    <property type="entry name" value="AhpC-TSA"/>
    <property type="match status" value="1"/>
</dbReference>
<reference evidence="7 8" key="1">
    <citation type="submission" date="2022-04" db="EMBL/GenBank/DDBJ databases">
        <title>Hymenobacter sp. isolated from the air.</title>
        <authorList>
            <person name="Won M."/>
            <person name="Lee C.-M."/>
            <person name="Woen H.-Y."/>
            <person name="Kwon S.-W."/>
        </authorList>
    </citation>
    <scope>NUCLEOTIDE SEQUENCE [LARGE SCALE GENOMIC DNA]</scope>
    <source>
        <strain evidence="8">5413 J-13</strain>
    </source>
</reference>
<keyword evidence="3" id="KW-1015">Disulfide bond</keyword>
<dbReference type="InterPro" id="IPR036249">
    <property type="entry name" value="Thioredoxin-like_sf"/>
</dbReference>
<dbReference type="PROSITE" id="PS51352">
    <property type="entry name" value="THIOREDOXIN_2"/>
    <property type="match status" value="1"/>
</dbReference>
<keyword evidence="4" id="KW-0676">Redox-active center</keyword>
<evidence type="ECO:0000256" key="5">
    <source>
        <dbReference type="SAM" id="SignalP"/>
    </source>
</evidence>
<dbReference type="GO" id="GO:0017004">
    <property type="term" value="P:cytochrome complex assembly"/>
    <property type="evidence" value="ECO:0007669"/>
    <property type="project" value="UniProtKB-KW"/>
</dbReference>
<gene>
    <name evidence="7" type="ORF">MUN82_10515</name>
</gene>
<sequence length="472" mass="53415">MKITSLLLLCLPATTSFGQNVVIKGIDKSHARTHAYIALHDAFFDPIYSRDTQLESVYKNDSTFTITVPIAQQPIIATYGVNGMQMFEPTCVLTPGADITLILPAKKGASPLAFAGKNAASFRYWYEVDQLAADTHIYEKLQTAKSWPDYKQRLDHYTKQLDSLAAVHIRPGEPLFLRQLVQAERLGHSYMLASTPLSSHLNEVDIPTMQSSALDFKLLNQDALVGSQLYTVGVFNLIRMTDGNRQARNASNFAGNVRFIQRHFTGRMRDFLLGKLVADYAQAKTRINEQDALLPLLQQAVTAVQAPTYKAWAQFSQQYYEQVNQPFPAFVLQSPVLTLDSAITTLGQVLTKYRGKPVVLDFWANWCGPCKQEFREGAQEVTEWRQKGYQFIYLSIDKAQDYSKMKADAQQYRLTEHAYLISNDKQAPLYTYLKLHSIPRYVLLDKNGVVKALDLPKPSNAQPFNEILMQHQ</sequence>
<protein>
    <submittedName>
        <fullName evidence="7">Redoxin domain-containing protein</fullName>
    </submittedName>
</protein>
<evidence type="ECO:0000256" key="2">
    <source>
        <dbReference type="ARBA" id="ARBA00022748"/>
    </source>
</evidence>
<dbReference type="InterPro" id="IPR013766">
    <property type="entry name" value="Thioredoxin_domain"/>
</dbReference>
<name>A0A8T9T0Y9_9BACT</name>
<evidence type="ECO:0000256" key="1">
    <source>
        <dbReference type="ARBA" id="ARBA00004196"/>
    </source>
</evidence>
<dbReference type="RefSeq" id="WP_245097318.1">
    <property type="nucleotide sequence ID" value="NZ_CP095053.1"/>
</dbReference>
<dbReference type="CDD" id="cd02966">
    <property type="entry name" value="TlpA_like_family"/>
    <property type="match status" value="1"/>
</dbReference>
<dbReference type="GO" id="GO:0016209">
    <property type="term" value="F:antioxidant activity"/>
    <property type="evidence" value="ECO:0007669"/>
    <property type="project" value="InterPro"/>
</dbReference>
<dbReference type="GO" id="GO:0030313">
    <property type="term" value="C:cell envelope"/>
    <property type="evidence" value="ECO:0007669"/>
    <property type="project" value="UniProtKB-SubCell"/>
</dbReference>
<keyword evidence="2" id="KW-0201">Cytochrome c-type biogenesis</keyword>
<dbReference type="PANTHER" id="PTHR42852">
    <property type="entry name" value="THIOL:DISULFIDE INTERCHANGE PROTEIN DSBE"/>
    <property type="match status" value="1"/>
</dbReference>
<proteinExistence type="predicted"/>
<feature type="signal peptide" evidence="5">
    <location>
        <begin position="1"/>
        <end position="18"/>
    </location>
</feature>
<dbReference type="AlphaFoldDB" id="A0A8T9T0Y9"/>
<evidence type="ECO:0000259" key="6">
    <source>
        <dbReference type="PROSITE" id="PS51352"/>
    </source>
</evidence>
<comment type="subcellular location">
    <subcellularLocation>
        <location evidence="1">Cell envelope</location>
    </subcellularLocation>
</comment>
<dbReference type="InterPro" id="IPR050553">
    <property type="entry name" value="Thioredoxin_ResA/DsbE_sf"/>
</dbReference>
<evidence type="ECO:0000256" key="3">
    <source>
        <dbReference type="ARBA" id="ARBA00023157"/>
    </source>
</evidence>
<accession>A0A8T9T0Y9</accession>
<organism evidence="7 8">
    <name type="scientific">Hymenobacter aerilatus</name>
    <dbReference type="NCBI Taxonomy" id="2932251"/>
    <lineage>
        <taxon>Bacteria</taxon>
        <taxon>Pseudomonadati</taxon>
        <taxon>Bacteroidota</taxon>
        <taxon>Cytophagia</taxon>
        <taxon>Cytophagales</taxon>
        <taxon>Hymenobacteraceae</taxon>
        <taxon>Hymenobacter</taxon>
    </lineage>
</organism>
<dbReference type="Gene3D" id="3.40.30.10">
    <property type="entry name" value="Glutaredoxin"/>
    <property type="match status" value="1"/>
</dbReference>
<feature type="domain" description="Thioredoxin" evidence="6">
    <location>
        <begin position="321"/>
        <end position="472"/>
    </location>
</feature>
<dbReference type="EMBL" id="CP095053">
    <property type="protein sequence ID" value="UOR07507.1"/>
    <property type="molecule type" value="Genomic_DNA"/>
</dbReference>
<dbReference type="KEGG" id="haei:MUN82_10515"/>
<feature type="chain" id="PRO_5035852984" evidence="5">
    <location>
        <begin position="19"/>
        <end position="472"/>
    </location>
</feature>
<dbReference type="PANTHER" id="PTHR42852:SF6">
    <property type="entry name" value="THIOL:DISULFIDE INTERCHANGE PROTEIN DSBE"/>
    <property type="match status" value="1"/>
</dbReference>
<evidence type="ECO:0000313" key="7">
    <source>
        <dbReference type="EMBL" id="UOR07507.1"/>
    </source>
</evidence>
<keyword evidence="8" id="KW-1185">Reference proteome</keyword>
<dbReference type="GO" id="GO:0016491">
    <property type="term" value="F:oxidoreductase activity"/>
    <property type="evidence" value="ECO:0007669"/>
    <property type="project" value="InterPro"/>
</dbReference>